<evidence type="ECO:0000256" key="6">
    <source>
        <dbReference type="ARBA" id="ARBA00023128"/>
    </source>
</evidence>
<evidence type="ECO:0000256" key="1">
    <source>
        <dbReference type="ARBA" id="ARBA00004434"/>
    </source>
</evidence>
<reference evidence="14 15" key="3">
    <citation type="journal article" date="2015" name="Genome Announc.">
        <title>Draft Genome Sequence of the Archiascomycetous Yeast Saitoella complicata.</title>
        <authorList>
            <person name="Yamauchi K."/>
            <person name="Kondo S."/>
            <person name="Hamamoto M."/>
            <person name="Takahashi Y."/>
            <person name="Ogura Y."/>
            <person name="Hayashi T."/>
            <person name="Nishida H."/>
        </authorList>
    </citation>
    <scope>NUCLEOTIDE SEQUENCE [LARGE SCALE GENOMIC DNA]</scope>
    <source>
        <strain evidence="14 15">NRRL Y-17804</strain>
    </source>
</reference>
<feature type="domain" description="J" evidence="13">
    <location>
        <begin position="112"/>
        <end position="168"/>
    </location>
</feature>
<reference evidence="14 15" key="2">
    <citation type="journal article" date="2014" name="J. Gen. Appl. Microbiol.">
        <title>The early diverging ascomycetous budding yeast Saitoella complicata has three histone deacetylases belonging to the Clr6, Hos2, and Rpd3 lineages.</title>
        <authorList>
            <person name="Nishida H."/>
            <person name="Matsumoto T."/>
            <person name="Kondo S."/>
            <person name="Hamamoto M."/>
            <person name="Yoshikawa H."/>
        </authorList>
    </citation>
    <scope>NUCLEOTIDE SEQUENCE [LARGE SCALE GENOMIC DNA]</scope>
    <source>
        <strain evidence="14 15">NRRL Y-17804</strain>
    </source>
</reference>
<dbReference type="FunFam" id="1.10.287.110:FF:000001">
    <property type="entry name" value="Import inner membrane translocase subunit tim14"/>
    <property type="match status" value="1"/>
</dbReference>
<evidence type="ECO:0000256" key="4">
    <source>
        <dbReference type="ARBA" id="ARBA00022989"/>
    </source>
</evidence>
<proteinExistence type="inferred from homology"/>
<keyword evidence="15" id="KW-1185">Reference proteome</keyword>
<keyword evidence="2" id="KW-0812">Transmembrane</keyword>
<dbReference type="InterPro" id="IPR036869">
    <property type="entry name" value="J_dom_sf"/>
</dbReference>
<organism evidence="14 15">
    <name type="scientific">Saitoella complicata (strain BCRC 22490 / CBS 7301 / JCM 7358 / NBRC 10748 / NRRL Y-17804)</name>
    <dbReference type="NCBI Taxonomy" id="698492"/>
    <lineage>
        <taxon>Eukaryota</taxon>
        <taxon>Fungi</taxon>
        <taxon>Dikarya</taxon>
        <taxon>Ascomycota</taxon>
        <taxon>Taphrinomycotina</taxon>
        <taxon>Taphrinomycotina incertae sedis</taxon>
        <taxon>Saitoella</taxon>
    </lineage>
</organism>
<gene>
    <name evidence="14" type="ORF">G7K_2883-t1</name>
</gene>
<evidence type="ECO:0000256" key="11">
    <source>
        <dbReference type="ARBA" id="ARBA00041716"/>
    </source>
</evidence>
<name>A0A0E9NFX5_SAICN</name>
<dbReference type="GO" id="GO:0030150">
    <property type="term" value="P:protein import into mitochondrial matrix"/>
    <property type="evidence" value="ECO:0007669"/>
    <property type="project" value="TreeGrafter"/>
</dbReference>
<comment type="subcellular location">
    <subcellularLocation>
        <location evidence="1">Mitochondrion inner membrane</location>
        <topology evidence="1">Single-pass membrane protein</topology>
    </subcellularLocation>
</comment>
<feature type="region of interest" description="Disordered" evidence="12">
    <location>
        <begin position="16"/>
        <end position="50"/>
    </location>
</feature>
<dbReference type="STRING" id="698492.A0A0E9NFX5"/>
<keyword evidence="5" id="KW-0653">Protein transport</keyword>
<dbReference type="CDD" id="cd06257">
    <property type="entry name" value="DnaJ"/>
    <property type="match status" value="1"/>
</dbReference>
<comment type="similarity">
    <text evidence="9">Belongs to the TIM14 family.</text>
</comment>
<dbReference type="PANTHER" id="PTHR12763:SF28">
    <property type="entry name" value="GEO10507P1-RELATED"/>
    <property type="match status" value="1"/>
</dbReference>
<evidence type="ECO:0000256" key="9">
    <source>
        <dbReference type="ARBA" id="ARBA00038105"/>
    </source>
</evidence>
<keyword evidence="4" id="KW-1133">Transmembrane helix</keyword>
<dbReference type="PANTHER" id="PTHR12763">
    <property type="match status" value="1"/>
</dbReference>
<evidence type="ECO:0000256" key="10">
    <source>
        <dbReference type="ARBA" id="ARBA00040828"/>
    </source>
</evidence>
<evidence type="ECO:0000256" key="7">
    <source>
        <dbReference type="ARBA" id="ARBA00023136"/>
    </source>
</evidence>
<dbReference type="Gene3D" id="1.10.287.110">
    <property type="entry name" value="DnaJ domain"/>
    <property type="match status" value="1"/>
</dbReference>
<dbReference type="InterPro" id="IPR001623">
    <property type="entry name" value="DnaJ_domain"/>
</dbReference>
<keyword evidence="5" id="KW-0813">Transport</keyword>
<dbReference type="OMA" id="RYLIHAW"/>
<evidence type="ECO:0000256" key="3">
    <source>
        <dbReference type="ARBA" id="ARBA00022792"/>
    </source>
</evidence>
<evidence type="ECO:0000256" key="12">
    <source>
        <dbReference type="SAM" id="MobiDB-lite"/>
    </source>
</evidence>
<comment type="caution">
    <text evidence="14">The sequence shown here is derived from an EMBL/GenBank/DDBJ whole genome shotgun (WGS) entry which is preliminary data.</text>
</comment>
<dbReference type="Proteomes" id="UP000033140">
    <property type="component" value="Unassembled WGS sequence"/>
</dbReference>
<dbReference type="EMBL" id="BACD03000016">
    <property type="protein sequence ID" value="GAO48713.1"/>
    <property type="molecule type" value="Genomic_DNA"/>
</dbReference>
<evidence type="ECO:0000313" key="14">
    <source>
        <dbReference type="EMBL" id="GAO48713.1"/>
    </source>
</evidence>
<dbReference type="PROSITE" id="PS50076">
    <property type="entry name" value="DNAJ_2"/>
    <property type="match status" value="1"/>
</dbReference>
<evidence type="ECO:0000256" key="5">
    <source>
        <dbReference type="ARBA" id="ARBA00023010"/>
    </source>
</evidence>
<dbReference type="SUPFAM" id="SSF46565">
    <property type="entry name" value="Chaperone J-domain"/>
    <property type="match status" value="1"/>
</dbReference>
<dbReference type="GO" id="GO:0001671">
    <property type="term" value="F:ATPase activator activity"/>
    <property type="evidence" value="ECO:0007669"/>
    <property type="project" value="TreeGrafter"/>
</dbReference>
<evidence type="ECO:0000313" key="15">
    <source>
        <dbReference type="Proteomes" id="UP000033140"/>
    </source>
</evidence>
<evidence type="ECO:0000256" key="8">
    <source>
        <dbReference type="ARBA" id="ARBA00023186"/>
    </source>
</evidence>
<keyword evidence="8" id="KW-0143">Chaperone</keyword>
<keyword evidence="5" id="KW-0811">Translocation</keyword>
<reference evidence="14 15" key="1">
    <citation type="journal article" date="2011" name="J. Gen. Appl. Microbiol.">
        <title>Draft genome sequencing of the enigmatic yeast Saitoella complicata.</title>
        <authorList>
            <person name="Nishida H."/>
            <person name="Hamamoto M."/>
            <person name="Sugiyama J."/>
        </authorList>
    </citation>
    <scope>NUCLEOTIDE SEQUENCE [LARGE SCALE GENOMIC DNA]</scope>
    <source>
        <strain evidence="14 15">NRRL Y-17804</strain>
    </source>
</reference>
<keyword evidence="3" id="KW-0999">Mitochondrion inner membrane</keyword>
<sequence length="168" mass="18059">MSAYSPTSQAILQELYAKEAQRQAEQAANPNGNSNSNSQAPTPEQQAQPVQDDRIFGEMTTPILIGVGIAGLATAAKFGLRAFNRMPGGAGGSAFNKKFYKGGFDPRMNKREAALILGLKETGITKQKLKEAHRKVMLANHPDRGGSPYLATKINAAKDFLEKSGLPR</sequence>
<evidence type="ECO:0000256" key="2">
    <source>
        <dbReference type="ARBA" id="ARBA00022692"/>
    </source>
</evidence>
<protein>
    <recommendedName>
        <fullName evidence="10">Mitochondrial import inner membrane translocase subunit TIM14</fullName>
    </recommendedName>
    <alternativeName>
        <fullName evidence="11">Presequence translocated-associated motor subunit PAM18</fullName>
    </alternativeName>
</protein>
<evidence type="ECO:0000259" key="13">
    <source>
        <dbReference type="PROSITE" id="PS50076"/>
    </source>
</evidence>
<dbReference type="AlphaFoldDB" id="A0A0E9NFX5"/>
<accession>A0A0E9NFX5</accession>
<feature type="compositionally biased region" description="Low complexity" evidence="12">
    <location>
        <begin position="23"/>
        <end position="41"/>
    </location>
</feature>
<dbReference type="SMART" id="SM00271">
    <property type="entry name" value="DnaJ"/>
    <property type="match status" value="1"/>
</dbReference>
<keyword evidence="6" id="KW-0496">Mitochondrion</keyword>
<keyword evidence="7" id="KW-0472">Membrane</keyword>
<dbReference type="GO" id="GO:0001405">
    <property type="term" value="C:PAM complex, Tim23 associated import motor"/>
    <property type="evidence" value="ECO:0007669"/>
    <property type="project" value="TreeGrafter"/>
</dbReference>